<keyword evidence="1" id="KW-0175">Coiled coil</keyword>
<dbReference type="InterPro" id="IPR011659">
    <property type="entry name" value="WD40"/>
</dbReference>
<dbReference type="Gene3D" id="1.25.40.10">
    <property type="entry name" value="Tetratricopeptide repeat domain"/>
    <property type="match status" value="1"/>
</dbReference>
<evidence type="ECO:0000313" key="3">
    <source>
        <dbReference type="EMBL" id="PZE17754.1"/>
    </source>
</evidence>
<proteinExistence type="predicted"/>
<dbReference type="SUPFAM" id="SSF48452">
    <property type="entry name" value="TPR-like"/>
    <property type="match status" value="1"/>
</dbReference>
<protein>
    <submittedName>
        <fullName evidence="3">Uncharacterized protein</fullName>
    </submittedName>
</protein>
<accession>A0A2W1N1S7</accession>
<feature type="coiled-coil region" evidence="1">
    <location>
        <begin position="1826"/>
        <end position="1853"/>
    </location>
</feature>
<feature type="coiled-coil region" evidence="1">
    <location>
        <begin position="1033"/>
        <end position="1063"/>
    </location>
</feature>
<keyword evidence="4" id="KW-1185">Reference proteome</keyword>
<feature type="coiled-coil region" evidence="1">
    <location>
        <begin position="1403"/>
        <end position="1430"/>
    </location>
</feature>
<feature type="coiled-coil region" evidence="1">
    <location>
        <begin position="657"/>
        <end position="714"/>
    </location>
</feature>
<dbReference type="Proteomes" id="UP000249248">
    <property type="component" value="Unassembled WGS sequence"/>
</dbReference>
<dbReference type="InterPro" id="IPR011990">
    <property type="entry name" value="TPR-like_helical_dom_sf"/>
</dbReference>
<sequence length="2695" mass="304006">MFLLIFIVITNISVAQTTEEIRKQADELFKTEAFLEATPLYLQLLNVEPRNHELNFKYGACLIYSAQDKTEAIRFLSFSVKNPSIDKLAYFYMGKAYHLNFQFTNALTYYAKFEAVASPGERKKYNITANLNACENGKKLLSNITDMIVLDKVEVKKEDFYELYKLNNIGGNLLITDQFQSKLDKKNGHRPIIYFPDDSPYIFYSSYGNDESTGLDIFVKQKLPNGKWTDAIKVVGDVNTEEDEDYPYLSPDGKFLYFSSKGHNSMGGYDVFKSKVIIEGASFATPKNMDFAISSPNDDILYIVDSLDRMAYFSSARESQYGKLFVYNVRVEKVPLEMMVLKGEFKNTINPGNRELTVEIKRFGSDETVGTFKSAAGNGSILLTVPKSGKYNFDLSVNGSNIIHRAEVTVPYLKEFRPLKLAITHQYDKAEQETMLVKTLFDERFEDPTAVMSEVYQALSKLNPNANQYDLDSLDKIRNSDKIFTDVGLDVYATPADVEDLINRSIADIEKENEQLIENSNVAHHLAAAKSEAAKEKLLAVKEMVEKALLIEDSALKNKKLTEAYKINKAATKLNQEAEVTINLGLEIEKQKKENDKSLVENKKTLTAVKSVSQDDRMAFTKFVEDNANAISQINERSSEDFFNEIVKEGNEKSKSLNEINASISELRLREEQLMKDAARLKETLANTKKKKEKAEIESQIQSVESEKDIIQSEIIKEEGKLDRFNEQDQMAIAMVNATNDIKSEDNRTAENLAQISSTQKLKIGLDLKNSSFLNDQEAVNDVFKENQINGEYADLNGLNESAIIASDYRSVQEVEIKIAALNEKLMQTDSETEKEKIVKDIEKLNAIALALEEQEATANNQTTDNDNQTADVDNQSALDNDVNSDSTVMDMNKITVSDIFPEYGDRKNSIAQIKEAKEKNKSEIALEEQLLSLIEKQIKEKEKAYAKDNTNLVLPEEISQLKELEVQTQENRIRIVNTAESVDPVNGEETIEFTYKDAIDKANPNYASRAEAIYNSSNSDEDKSNEIKSLNAATLANANEQLQEVEAQLNNAPNDANLLNEKTQLTRLVNELQSSNAIPIIEIEKPNTETVQVTKSEVTTSDFMPNYETDIAKIDRSNINQIDKEKAKLNLNQSLSNKITNEIDFITSDPIKSKDKIALKRIENLQMLNNIIEEEINISKDLIDKIVAENPKLKNSVESISPNYTSSSYEINNLNSDDEKIRAIQKLNEQAIQDLEDKIVKTKMQNTANPRPELNYEIEELVALKKEIQNNFDKDYYGVVILEGEEALTDIKGIQKLEDLVPEYEDEIQAIDDNAVSSKDLERKKAAYNEEVLADVKYEIRRLNNGLNSTPENKKQIQKRIASLEIIEADLAEKVNVSKAKVGDDLINYNILVDVEDVNPDYLLEIEKINALEDEVEQAEEVKKLNKESVKLIDEKIESIKKDIDENGEDKRKTLLIQKYEQLKAIIDANPDLPVKGKLSQFDEIAVNEAIDNDSTQNSTTGKTEDVAFPVIYGAVTIEDVSPNYSAEMDSIQNSEKPQLVIEQDKINLYEKTLNKIELEVKELETYLRIDSPNKEYATQKISNLNDLKSVIEQEKANSEAAIVDLETPSEVFVQIDDIMPDYDSRKEKIEYASNSTTEKLEKTVELNRVVIFEIEKEIAKQKQIIKDNPTAEYEANENIENLTVLQDAMGVEVENNLRMLNAISDAPEEDGQEQMGMFEPLNPDNFGEQLDPDQIVLIKKDVKLIEDFEKDISRLERKKLRASEGELGKIEKDILKAKTKQAILHNRLITDLEGVIDEKLWLTLEESKSNSIYTKGESIVNEEIRNAEEAIVIAKAKIEQAKALRKEANEIKNPILANDLFKKASKLEFEAQNMLNTASTTFKTAVVISELTTSDLVIVSVDKNIDNRASSKLYDLANDLDREAQLLETQSSYLTDSVQTVKKKYRAAILEQVERNEKKETELRVKADDLRYKAGEIEVKEQEVITKLPENINKNVSNTDQLAVLKTDVYATYFDKIDGGNKDLEKATEIEIQINELKEKASKIIRMAIVEGEDVSAENIRDEEEVSTIIEEIESLKKSQLQYKDAAITKFTSANVILDNANASANLKENMMVMASAGTSPETKIELTAEDITTDNLTLNTIGENGNNVDTDSTVLNEASSDYIPPSKLNGQIFRKTDRSVYSKDNPIPVNAKQPEGLVYKVQVGAFRNPLPPEYFNKFAPVSGQVIQTGVTRYMVGYFTNFVPANEAKTEIHGIGNYNDAFVVAYLNGERISIAKARSIEESGIIPGIDTPIIAIQDNGGNNDGNTTLTENDNINKEQNKVQNDNLKENISDQVTGKTDDILIRPKSAYEIEKASYYTSVKNAAPANQVEIIEGLFYTVQIGVYSQPVAAIELFNVSPLNSQLTKSGKIRYSTGIYTELNKATERKNQLVEIGIVDAFVTAYFKGDRIAIGDAKTLIAEKGEEILTKGASVSEVNAVQQTRYNKSNVYYRILIGKYINTVPSNVANYLFNDDNIYFDTEIDADNSVYLYTQKFFTISEVKKRLVEINELGFENMKIISFYNIQVIPFNEANKILNDEPIDELTEYDSFEGIDVNDIFYEADAIYYRVNVGTYNGVVPNDIQNKLNTLSKINIEQETLETGELLIHTENLNTFVEAKEQMEEIKAAGLNNLEIVAFHKYVQISVEKALEIKGK</sequence>
<organism evidence="3 4">
    <name type="scientific">Putridiphycobacter roseus</name>
    <dbReference type="NCBI Taxonomy" id="2219161"/>
    <lineage>
        <taxon>Bacteria</taxon>
        <taxon>Pseudomonadati</taxon>
        <taxon>Bacteroidota</taxon>
        <taxon>Flavobacteriia</taxon>
        <taxon>Flavobacteriales</taxon>
        <taxon>Crocinitomicaceae</taxon>
        <taxon>Putridiphycobacter</taxon>
    </lineage>
</organism>
<name>A0A2W1N1S7_9FLAO</name>
<feature type="compositionally biased region" description="Polar residues" evidence="2">
    <location>
        <begin position="877"/>
        <end position="886"/>
    </location>
</feature>
<feature type="coiled-coil region" evidence="1">
    <location>
        <begin position="1740"/>
        <end position="1767"/>
    </location>
</feature>
<evidence type="ECO:0000313" key="4">
    <source>
        <dbReference type="Proteomes" id="UP000249248"/>
    </source>
</evidence>
<dbReference type="EMBL" id="QKSB01000002">
    <property type="protein sequence ID" value="PZE17754.1"/>
    <property type="molecule type" value="Genomic_DNA"/>
</dbReference>
<feature type="region of interest" description="Disordered" evidence="2">
    <location>
        <begin position="858"/>
        <end position="886"/>
    </location>
</feature>
<dbReference type="Pfam" id="PF07676">
    <property type="entry name" value="PD40"/>
    <property type="match status" value="1"/>
</dbReference>
<dbReference type="OrthoDB" id="9790815at2"/>
<evidence type="ECO:0000256" key="2">
    <source>
        <dbReference type="SAM" id="MobiDB-lite"/>
    </source>
</evidence>
<dbReference type="RefSeq" id="WP_111061905.1">
    <property type="nucleotide sequence ID" value="NZ_JBHUCU010000002.1"/>
</dbReference>
<feature type="coiled-coil region" evidence="1">
    <location>
        <begin position="1541"/>
        <end position="1568"/>
    </location>
</feature>
<reference evidence="3 4" key="1">
    <citation type="submission" date="2018-06" db="EMBL/GenBank/DDBJ databases">
        <title>The draft genome sequence of Crocinitomix sp. SM1701.</title>
        <authorList>
            <person name="Zhang X."/>
        </authorList>
    </citation>
    <scope>NUCLEOTIDE SEQUENCE [LARGE SCALE GENOMIC DNA]</scope>
    <source>
        <strain evidence="3 4">SM1701</strain>
    </source>
</reference>
<comment type="caution">
    <text evidence="3">The sequence shown here is derived from an EMBL/GenBank/DDBJ whole genome shotgun (WGS) entry which is preliminary data.</text>
</comment>
<gene>
    <name evidence="3" type="ORF">DNU06_03815</name>
</gene>
<evidence type="ECO:0000256" key="1">
    <source>
        <dbReference type="SAM" id="Coils"/>
    </source>
</evidence>
<dbReference type="SUPFAM" id="SSF75011">
    <property type="entry name" value="3-carboxy-cis,cis-mucoante lactonizing enzyme"/>
    <property type="match status" value="1"/>
</dbReference>
<feature type="compositionally biased region" description="Low complexity" evidence="2">
    <location>
        <begin position="858"/>
        <end position="876"/>
    </location>
</feature>